<accession>A0A9P6JRS9</accession>
<evidence type="ECO:0000313" key="3">
    <source>
        <dbReference type="EMBL" id="KAF9529850.1"/>
    </source>
</evidence>
<proteinExistence type="predicted"/>
<sequence length="707" mass="79911">MNQEGETPTWNFPGSSQTIPGTFLQEEELQDNWGAVVKHLIAKEEERCKVWKDEVQNILVFSGLFSAVLTAFIIESYRSLQDDPSEILLSTIAANLQFMANTTAGVSATLPNNTHVPFSPTSPNKIVNILWFLSLILSLASALIGLVALQWLREHLRPSARNVPLKTLPALIKMQADSLDAFKVPEIFTMLPLLLITALIFFFVGMIEFLWNIHRVVAIPIIATLLLVLAFILVTTLLPSYPRFRRRHFNNPESSPPLPCPYRSPQSWICLQVVTVASSPFSRLRNHPDADQGPSNPTAPVNWIEWAISYLDKRSFSHIRSRKYSLLRSIRNSEPNSPPIYDTMQALVDMKKDYSLMGNETFDTFMPNVTRVFKEILDLRRWPPDFGHELCSYISEILNNPLLPMALSPNIISSGPSKIKLQHAELLFSLSGITNLNNLAMTLSHTVTHSVFNIVLFTCHNLECTINPLIPCGSPIAVAWYRASRYTFGSSKEKEEESIQKLVEIVQQIFSFASQILPDSPVSPNTLGTSPYVKTVLHSIANIIVDRSTLIVEGTLSQLAKETITQNDKILSLLATCLREQLEHDQLSPYFFLLSSIYAHFLLVKVSPHFWRSPGYTRSTTFDNLAATLTTCHEQLANSSNSTLGQYQQLIFPYSSDSSFQWAFLEQRKVREDATRLPMAESRREQMENAAWEFKCQSTEMRRPKGC</sequence>
<keyword evidence="4" id="KW-1185">Reference proteome</keyword>
<comment type="caution">
    <text evidence="3">The sequence shown here is derived from an EMBL/GenBank/DDBJ whole genome shotgun (WGS) entry which is preliminary data.</text>
</comment>
<feature type="transmembrane region" description="Helical" evidence="1">
    <location>
        <begin position="217"/>
        <end position="238"/>
    </location>
</feature>
<dbReference type="AlphaFoldDB" id="A0A9P6JRS9"/>
<dbReference type="Pfam" id="PF20153">
    <property type="entry name" value="DUF6535"/>
    <property type="match status" value="1"/>
</dbReference>
<organism evidence="3 4">
    <name type="scientific">Crepidotus variabilis</name>
    <dbReference type="NCBI Taxonomy" id="179855"/>
    <lineage>
        <taxon>Eukaryota</taxon>
        <taxon>Fungi</taxon>
        <taxon>Dikarya</taxon>
        <taxon>Basidiomycota</taxon>
        <taxon>Agaricomycotina</taxon>
        <taxon>Agaricomycetes</taxon>
        <taxon>Agaricomycetidae</taxon>
        <taxon>Agaricales</taxon>
        <taxon>Agaricineae</taxon>
        <taxon>Crepidotaceae</taxon>
        <taxon>Crepidotus</taxon>
    </lineage>
</organism>
<keyword evidence="1" id="KW-0472">Membrane</keyword>
<dbReference type="InterPro" id="IPR045338">
    <property type="entry name" value="DUF6535"/>
</dbReference>
<feature type="domain" description="DUF6535" evidence="2">
    <location>
        <begin position="33"/>
        <end position="212"/>
    </location>
</feature>
<keyword evidence="1" id="KW-0812">Transmembrane</keyword>
<feature type="transmembrane region" description="Helical" evidence="1">
    <location>
        <begin position="58"/>
        <end position="75"/>
    </location>
</feature>
<dbReference type="Proteomes" id="UP000807306">
    <property type="component" value="Unassembled WGS sequence"/>
</dbReference>
<feature type="transmembrane region" description="Helical" evidence="1">
    <location>
        <begin position="187"/>
        <end position="211"/>
    </location>
</feature>
<dbReference type="EMBL" id="MU157843">
    <property type="protein sequence ID" value="KAF9529850.1"/>
    <property type="molecule type" value="Genomic_DNA"/>
</dbReference>
<evidence type="ECO:0000256" key="1">
    <source>
        <dbReference type="SAM" id="Phobius"/>
    </source>
</evidence>
<keyword evidence="1" id="KW-1133">Transmembrane helix</keyword>
<gene>
    <name evidence="3" type="ORF">CPB83DRAFT_851692</name>
</gene>
<evidence type="ECO:0000259" key="2">
    <source>
        <dbReference type="Pfam" id="PF20153"/>
    </source>
</evidence>
<name>A0A9P6JRS9_9AGAR</name>
<feature type="transmembrane region" description="Helical" evidence="1">
    <location>
        <begin position="87"/>
        <end position="109"/>
    </location>
</feature>
<feature type="transmembrane region" description="Helical" evidence="1">
    <location>
        <begin position="129"/>
        <end position="152"/>
    </location>
</feature>
<dbReference type="OrthoDB" id="3219854at2759"/>
<reference evidence="3" key="1">
    <citation type="submission" date="2020-11" db="EMBL/GenBank/DDBJ databases">
        <authorList>
            <consortium name="DOE Joint Genome Institute"/>
            <person name="Ahrendt S."/>
            <person name="Riley R."/>
            <person name="Andreopoulos W."/>
            <person name="Labutti K."/>
            <person name="Pangilinan J."/>
            <person name="Ruiz-Duenas F.J."/>
            <person name="Barrasa J.M."/>
            <person name="Sanchez-Garcia M."/>
            <person name="Camarero S."/>
            <person name="Miyauchi S."/>
            <person name="Serrano A."/>
            <person name="Linde D."/>
            <person name="Babiker R."/>
            <person name="Drula E."/>
            <person name="Ayuso-Fernandez I."/>
            <person name="Pacheco R."/>
            <person name="Padilla G."/>
            <person name="Ferreira P."/>
            <person name="Barriuso J."/>
            <person name="Kellner H."/>
            <person name="Castanera R."/>
            <person name="Alfaro M."/>
            <person name="Ramirez L."/>
            <person name="Pisabarro A.G."/>
            <person name="Kuo A."/>
            <person name="Tritt A."/>
            <person name="Lipzen A."/>
            <person name="He G."/>
            <person name="Yan M."/>
            <person name="Ng V."/>
            <person name="Cullen D."/>
            <person name="Martin F."/>
            <person name="Rosso M.-N."/>
            <person name="Henrissat B."/>
            <person name="Hibbett D."/>
            <person name="Martinez A.T."/>
            <person name="Grigoriev I.V."/>
        </authorList>
    </citation>
    <scope>NUCLEOTIDE SEQUENCE</scope>
    <source>
        <strain evidence="3">CBS 506.95</strain>
    </source>
</reference>
<protein>
    <recommendedName>
        <fullName evidence="2">DUF6535 domain-containing protein</fullName>
    </recommendedName>
</protein>
<evidence type="ECO:0000313" key="4">
    <source>
        <dbReference type="Proteomes" id="UP000807306"/>
    </source>
</evidence>